<dbReference type="InterPro" id="IPR005256">
    <property type="entry name" value="Anth_synth_I_PabB"/>
</dbReference>
<dbReference type="NCBIfam" id="TIGR00564">
    <property type="entry name" value="trpE_most"/>
    <property type="match status" value="1"/>
</dbReference>
<keyword evidence="11 15" id="KW-0057">Aromatic amino acid biosynthesis</keyword>
<comment type="cofactor">
    <cofactor evidence="1 15">
        <name>Mg(2+)</name>
        <dbReference type="ChEBI" id="CHEBI:18420"/>
    </cofactor>
</comment>
<evidence type="ECO:0000256" key="9">
    <source>
        <dbReference type="ARBA" id="ARBA00022822"/>
    </source>
</evidence>
<keyword evidence="10 15" id="KW-0460">Magnesium</keyword>
<evidence type="ECO:0000256" key="14">
    <source>
        <dbReference type="ARBA" id="ARBA00047683"/>
    </source>
</evidence>
<dbReference type="InterPro" id="IPR006805">
    <property type="entry name" value="Anth_synth_I_N"/>
</dbReference>
<protein>
    <recommendedName>
        <fullName evidence="6 15">Anthranilate synthase component 1</fullName>
        <ecNumber evidence="5 15">4.1.3.27</ecNumber>
    </recommendedName>
</protein>
<dbReference type="SUPFAM" id="SSF56322">
    <property type="entry name" value="ADC synthase"/>
    <property type="match status" value="1"/>
</dbReference>
<evidence type="ECO:0000256" key="13">
    <source>
        <dbReference type="ARBA" id="ARBA00025634"/>
    </source>
</evidence>
<keyword evidence="19" id="KW-1185">Reference proteome</keyword>
<sequence length="512" mass="56370">MTSADQIHPSRKEFLALAKEHTLVPVCRTLTADLETPVSAFLRAAWAEKECFLLESVEGGEQVGRYTFIGLNPYKRIVARGRQLAITEGKKTTQIEGDVFAILRDALGGHKPARLRDLPPFSAGAVGYFAYDAVRQIEKLPETAVDELKIPDACLLFFDEVLAFDHVRKQIWLVVTADVTLSPAAEAYDQAVKRLNKLEKRLSQPLPKVAKAKAGKLKVQSRTRKKDYIAAVAKTKEYIAAGDAFQVVLSQRFDVEPGVDSFQVYRALRNVNPSPYMFFLRFATDGPLGAAPKKAGKKQGKASRIEVAGSSPELLVRVHGRKVEYRPIAGTRPRGTSEKEDQALADEMMHDEKERAEHVMLVDLGRNDVGRVSEYGSVKVDRLMFVERYSHVMHIVSSIEGTLRKELTAVDALRACFPAGTLSGAPKVRAMEIIEELEPARRGTYGGAVLYADFSGNLDSCIAIRSLMVKDGKGSVQAGAGIVADSVPELEYQESINKASAVIRAVERAREL</sequence>
<accession>A0A9J7BT17</accession>
<dbReference type="Gene3D" id="3.60.120.10">
    <property type="entry name" value="Anthranilate synthase"/>
    <property type="match status" value="1"/>
</dbReference>
<feature type="domain" description="Anthranilate synthase component I N-terminal" evidence="17">
    <location>
        <begin position="33"/>
        <end position="173"/>
    </location>
</feature>
<reference evidence="18" key="1">
    <citation type="submission" date="2021-04" db="EMBL/GenBank/DDBJ databases">
        <title>Phylogenetic analysis of Acidobacteriaceae.</title>
        <authorList>
            <person name="Qiu L."/>
            <person name="Zhang Q."/>
        </authorList>
    </citation>
    <scope>NUCLEOTIDE SEQUENCE</scope>
    <source>
        <strain evidence="18">DSM 25168</strain>
    </source>
</reference>
<evidence type="ECO:0000259" key="16">
    <source>
        <dbReference type="Pfam" id="PF00425"/>
    </source>
</evidence>
<dbReference type="EC" id="4.1.3.27" evidence="5 15"/>
<evidence type="ECO:0000256" key="4">
    <source>
        <dbReference type="ARBA" id="ARBA00011575"/>
    </source>
</evidence>
<proteinExistence type="inferred from homology"/>
<evidence type="ECO:0000256" key="1">
    <source>
        <dbReference type="ARBA" id="ARBA00001946"/>
    </source>
</evidence>
<keyword evidence="9 15" id="KW-0822">Tryptophan biosynthesis</keyword>
<dbReference type="PANTHER" id="PTHR11236">
    <property type="entry name" value="AMINOBENZOATE/ANTHRANILATE SYNTHASE"/>
    <property type="match status" value="1"/>
</dbReference>
<evidence type="ECO:0000256" key="7">
    <source>
        <dbReference type="ARBA" id="ARBA00022605"/>
    </source>
</evidence>
<dbReference type="Proteomes" id="UP001059380">
    <property type="component" value="Chromosome"/>
</dbReference>
<organism evidence="18 19">
    <name type="scientific">Occallatibacter riparius</name>
    <dbReference type="NCBI Taxonomy" id="1002689"/>
    <lineage>
        <taxon>Bacteria</taxon>
        <taxon>Pseudomonadati</taxon>
        <taxon>Acidobacteriota</taxon>
        <taxon>Terriglobia</taxon>
        <taxon>Terriglobales</taxon>
        <taxon>Acidobacteriaceae</taxon>
        <taxon>Occallatibacter</taxon>
    </lineage>
</organism>
<evidence type="ECO:0000256" key="5">
    <source>
        <dbReference type="ARBA" id="ARBA00012266"/>
    </source>
</evidence>
<evidence type="ECO:0000256" key="6">
    <source>
        <dbReference type="ARBA" id="ARBA00020653"/>
    </source>
</evidence>
<feature type="domain" description="Chorismate-utilising enzyme C-terminal" evidence="16">
    <location>
        <begin position="225"/>
        <end position="498"/>
    </location>
</feature>
<dbReference type="AlphaFoldDB" id="A0A9J7BT17"/>
<comment type="catalytic activity">
    <reaction evidence="14 15">
        <text>chorismate + L-glutamine = anthranilate + pyruvate + L-glutamate + H(+)</text>
        <dbReference type="Rhea" id="RHEA:21732"/>
        <dbReference type="ChEBI" id="CHEBI:15361"/>
        <dbReference type="ChEBI" id="CHEBI:15378"/>
        <dbReference type="ChEBI" id="CHEBI:16567"/>
        <dbReference type="ChEBI" id="CHEBI:29748"/>
        <dbReference type="ChEBI" id="CHEBI:29985"/>
        <dbReference type="ChEBI" id="CHEBI:58359"/>
        <dbReference type="EC" id="4.1.3.27"/>
    </reaction>
</comment>
<evidence type="ECO:0000256" key="3">
    <source>
        <dbReference type="ARBA" id="ARBA00009562"/>
    </source>
</evidence>
<comment type="pathway">
    <text evidence="2 15">Amino-acid biosynthesis; L-tryptophan biosynthesis; L-tryptophan from chorismate: step 1/5.</text>
</comment>
<comment type="similarity">
    <text evidence="3 15">Belongs to the anthranilate synthase component I family.</text>
</comment>
<dbReference type="PRINTS" id="PR00095">
    <property type="entry name" value="ANTSNTHASEI"/>
</dbReference>
<dbReference type="Pfam" id="PF00425">
    <property type="entry name" value="Chorismate_bind"/>
    <property type="match status" value="1"/>
</dbReference>
<evidence type="ECO:0000256" key="11">
    <source>
        <dbReference type="ARBA" id="ARBA00023141"/>
    </source>
</evidence>
<dbReference type="InterPro" id="IPR019999">
    <property type="entry name" value="Anth_synth_I-like"/>
</dbReference>
<evidence type="ECO:0000256" key="8">
    <source>
        <dbReference type="ARBA" id="ARBA00022723"/>
    </source>
</evidence>
<evidence type="ECO:0000256" key="12">
    <source>
        <dbReference type="ARBA" id="ARBA00023239"/>
    </source>
</evidence>
<dbReference type="EMBL" id="CP093313">
    <property type="protein sequence ID" value="UWZ84046.1"/>
    <property type="molecule type" value="Genomic_DNA"/>
</dbReference>
<name>A0A9J7BT17_9BACT</name>
<evidence type="ECO:0000259" key="17">
    <source>
        <dbReference type="Pfam" id="PF04715"/>
    </source>
</evidence>
<dbReference type="Pfam" id="PF04715">
    <property type="entry name" value="Anth_synt_I_N"/>
    <property type="match status" value="1"/>
</dbReference>
<evidence type="ECO:0000313" key="19">
    <source>
        <dbReference type="Proteomes" id="UP001059380"/>
    </source>
</evidence>
<dbReference type="PANTHER" id="PTHR11236:SF48">
    <property type="entry name" value="ISOCHORISMATE SYNTHASE MENF"/>
    <property type="match status" value="1"/>
</dbReference>
<gene>
    <name evidence="15 18" type="primary">trpE</name>
    <name evidence="18" type="ORF">MOP44_26245</name>
</gene>
<dbReference type="RefSeq" id="WP_260793550.1">
    <property type="nucleotide sequence ID" value="NZ_CP093313.1"/>
</dbReference>
<dbReference type="GO" id="GO:0004049">
    <property type="term" value="F:anthranilate synthase activity"/>
    <property type="evidence" value="ECO:0007669"/>
    <property type="project" value="UniProtKB-EC"/>
</dbReference>
<evidence type="ECO:0000313" key="18">
    <source>
        <dbReference type="EMBL" id="UWZ84046.1"/>
    </source>
</evidence>
<dbReference type="InterPro" id="IPR015890">
    <property type="entry name" value="Chorismate_C"/>
</dbReference>
<evidence type="ECO:0000256" key="15">
    <source>
        <dbReference type="RuleBase" id="RU364045"/>
    </source>
</evidence>
<keyword evidence="12 15" id="KW-0456">Lyase</keyword>
<dbReference type="KEGG" id="orp:MOP44_26245"/>
<evidence type="ECO:0000256" key="2">
    <source>
        <dbReference type="ARBA" id="ARBA00004873"/>
    </source>
</evidence>
<keyword evidence="7 15" id="KW-0028">Amino-acid biosynthesis</keyword>
<dbReference type="GO" id="GO:0046872">
    <property type="term" value="F:metal ion binding"/>
    <property type="evidence" value="ECO:0007669"/>
    <property type="project" value="UniProtKB-KW"/>
</dbReference>
<comment type="subunit">
    <text evidence="4 15">Heterotetramer consisting of two non-identical subunits: a beta subunit (TrpG) and a large alpha subunit (TrpE).</text>
</comment>
<dbReference type="GO" id="GO:0000162">
    <property type="term" value="P:L-tryptophan biosynthetic process"/>
    <property type="evidence" value="ECO:0007669"/>
    <property type="project" value="UniProtKB-KW"/>
</dbReference>
<dbReference type="InterPro" id="IPR005801">
    <property type="entry name" value="ADC_synthase"/>
</dbReference>
<keyword evidence="8 15" id="KW-0479">Metal-binding</keyword>
<comment type="function">
    <text evidence="13 15">Part of a heterotetrameric complex that catalyzes the two-step biosynthesis of anthranilate, an intermediate in the biosynthesis of L-tryptophan. In the first step, the glutamine-binding beta subunit (TrpG) of anthranilate synthase (AS) provides the glutamine amidotransferase activity which generates ammonia as a substrate that, along with chorismate, is used in the second step, catalyzed by the large alpha subunit of AS (TrpE) to produce anthranilate. In the absence of TrpG, TrpE can synthesize anthranilate directly from chorismate and high concentrations of ammonia.</text>
</comment>
<evidence type="ECO:0000256" key="10">
    <source>
        <dbReference type="ARBA" id="ARBA00022842"/>
    </source>
</evidence>